<dbReference type="GO" id="GO:0008270">
    <property type="term" value="F:zinc ion binding"/>
    <property type="evidence" value="ECO:0007669"/>
    <property type="project" value="InterPro"/>
</dbReference>
<dbReference type="SMART" id="SM00507">
    <property type="entry name" value="HNHc"/>
    <property type="match status" value="1"/>
</dbReference>
<comment type="caution">
    <text evidence="2">The sequence shown here is derived from an EMBL/GenBank/DDBJ whole genome shotgun (WGS) entry which is preliminary data.</text>
</comment>
<dbReference type="CDD" id="cd00085">
    <property type="entry name" value="HNHc"/>
    <property type="match status" value="1"/>
</dbReference>
<dbReference type="RefSeq" id="WP_131850262.1">
    <property type="nucleotide sequence ID" value="NZ_SKFH01000001.1"/>
</dbReference>
<dbReference type="InterPro" id="IPR003615">
    <property type="entry name" value="HNH_nuc"/>
</dbReference>
<evidence type="ECO:0000259" key="1">
    <source>
        <dbReference type="SMART" id="SM00507"/>
    </source>
</evidence>
<dbReference type="Pfam" id="PF01844">
    <property type="entry name" value="HNH"/>
    <property type="match status" value="1"/>
</dbReference>
<dbReference type="InterPro" id="IPR002711">
    <property type="entry name" value="HNH"/>
</dbReference>
<name>A0A4R4E761_9BACT</name>
<proteinExistence type="predicted"/>
<dbReference type="OrthoDB" id="67788at2"/>
<gene>
    <name evidence="2" type="ORF">E0486_00970</name>
</gene>
<protein>
    <recommendedName>
        <fullName evidence="1">HNH nuclease domain-containing protein</fullName>
    </recommendedName>
</protein>
<dbReference type="Gene3D" id="1.10.30.50">
    <property type="match status" value="1"/>
</dbReference>
<keyword evidence="3" id="KW-1185">Reference proteome</keyword>
<dbReference type="EMBL" id="SKFH01000001">
    <property type="protein sequence ID" value="TCZ74907.1"/>
    <property type="molecule type" value="Genomic_DNA"/>
</dbReference>
<reference evidence="2 3" key="1">
    <citation type="submission" date="2019-03" db="EMBL/GenBank/DDBJ databases">
        <authorList>
            <person name="Kim M.K.M."/>
        </authorList>
    </citation>
    <scope>NUCLEOTIDE SEQUENCE [LARGE SCALE GENOMIC DNA]</scope>
    <source>
        <strain evidence="2 3">17J68-15</strain>
    </source>
</reference>
<sequence length="251" mass="28167">MRISVTQYSALLSSLGEGRKKILLRHYAYGPFLNTLLLARAIGYKDESAANLHIGSMGRSFCEQLGILPNQTYTRSGIELPAYFTAVHNYGELGWELSPNLKKAMEQLEWVTQAGLLGHDILTTEEALIDRKLFQEGKLLQVQVNRYERDPKARKACLALHKPYCAGCAVDFKKMYGSDIVDIIHVHHIKPLAGYSKKRVTDVAKDLVPLCPNCHAVVHSGKKLMAISELKKRLASGQDHSQQTRKKKLLK</sequence>
<dbReference type="GO" id="GO:0004519">
    <property type="term" value="F:endonuclease activity"/>
    <property type="evidence" value="ECO:0007669"/>
    <property type="project" value="InterPro"/>
</dbReference>
<accession>A0A4R4E761</accession>
<feature type="domain" description="HNH nuclease" evidence="1">
    <location>
        <begin position="152"/>
        <end position="216"/>
    </location>
</feature>
<evidence type="ECO:0000313" key="3">
    <source>
        <dbReference type="Proteomes" id="UP000295164"/>
    </source>
</evidence>
<dbReference type="AlphaFoldDB" id="A0A4R4E761"/>
<organism evidence="2 3">
    <name type="scientific">Flaviaesturariibacter aridisoli</name>
    <dbReference type="NCBI Taxonomy" id="2545761"/>
    <lineage>
        <taxon>Bacteria</taxon>
        <taxon>Pseudomonadati</taxon>
        <taxon>Bacteroidota</taxon>
        <taxon>Chitinophagia</taxon>
        <taxon>Chitinophagales</taxon>
        <taxon>Chitinophagaceae</taxon>
        <taxon>Flaviaestuariibacter</taxon>
    </lineage>
</organism>
<evidence type="ECO:0000313" key="2">
    <source>
        <dbReference type="EMBL" id="TCZ74907.1"/>
    </source>
</evidence>
<dbReference type="Proteomes" id="UP000295164">
    <property type="component" value="Unassembled WGS sequence"/>
</dbReference>
<dbReference type="GO" id="GO:0003676">
    <property type="term" value="F:nucleic acid binding"/>
    <property type="evidence" value="ECO:0007669"/>
    <property type="project" value="InterPro"/>
</dbReference>